<reference evidence="1 4" key="2">
    <citation type="submission" date="2018-01" db="EMBL/GenBank/DDBJ databases">
        <title>Complete genome sequence of Caulobacter flavus RHGG3.</title>
        <authorList>
            <person name="Yang E."/>
        </authorList>
    </citation>
    <scope>NUCLEOTIDE SEQUENCE [LARGE SCALE GENOMIC DNA]</scope>
    <source>
        <strain evidence="1 4">RHGG3</strain>
    </source>
</reference>
<dbReference type="EMBL" id="PJRQ01000008">
    <property type="protein sequence ID" value="PLR19065.1"/>
    <property type="molecule type" value="Genomic_DNA"/>
</dbReference>
<sequence length="381" mass="43291">MILSARRKLAPVRKPDRLTRSLRALERTASTSRVLNLLAIAADSSQRPEYSQHPLFRNRVLNNALIVKHRLRSDDLFLFDEARPTATKIIIPFERSDLSLGGQSFFVGQRGWIDLLREACNDPSDMTRDLATLRMIDMLPSLDPFLLREHLRRHGMIVAPCYFALSPGDLEQMQGFVTVEISRLIDLAYRDTGRTNGAHAARLVEALLSTDVDERLEPLRETLVLEGESFREGVFSWKGFLYYKWMLTRLWPQLTATAGEIGQMVITGAREAETARYVDDARKRLQHGVVVERASILRTLKVYDDAFEDLIDNGKPQAFREFLLRAPDMFLSLGEKVGVISHIASFWRYRFPEGQPAIVDVEEAVDILQDFDSGLSASLAI</sequence>
<evidence type="ECO:0000313" key="1">
    <source>
        <dbReference type="EMBL" id="AYV45254.1"/>
    </source>
</evidence>
<dbReference type="EMBL" id="CP026100">
    <property type="protein sequence ID" value="AYV45254.1"/>
    <property type="molecule type" value="Genomic_DNA"/>
</dbReference>
<dbReference type="Proteomes" id="UP000281192">
    <property type="component" value="Chromosome"/>
</dbReference>
<evidence type="ECO:0000313" key="3">
    <source>
        <dbReference type="Proteomes" id="UP000234483"/>
    </source>
</evidence>
<organism evidence="2 3">
    <name type="scientific">Caulobacter flavus</name>
    <dbReference type="NCBI Taxonomy" id="1679497"/>
    <lineage>
        <taxon>Bacteria</taxon>
        <taxon>Pseudomonadati</taxon>
        <taxon>Pseudomonadota</taxon>
        <taxon>Alphaproteobacteria</taxon>
        <taxon>Caulobacterales</taxon>
        <taxon>Caulobacteraceae</taxon>
        <taxon>Caulobacter</taxon>
    </lineage>
</organism>
<dbReference type="OrthoDB" id="7623655at2"/>
<evidence type="ECO:0000313" key="2">
    <source>
        <dbReference type="EMBL" id="PLR19065.1"/>
    </source>
</evidence>
<reference evidence="2 3" key="1">
    <citation type="submission" date="2017-12" db="EMBL/GenBank/DDBJ databases">
        <title>The genome sequence of Caulobacter flavus CGMCC1 15093.</title>
        <authorList>
            <person name="Gao J."/>
            <person name="Mao X."/>
            <person name="Sun J."/>
        </authorList>
    </citation>
    <scope>NUCLEOTIDE SEQUENCE [LARGE SCALE GENOMIC DNA]</scope>
    <source>
        <strain evidence="2 3">CGMCC1 15093</strain>
    </source>
</reference>
<evidence type="ECO:0000313" key="4">
    <source>
        <dbReference type="Proteomes" id="UP000281192"/>
    </source>
</evidence>
<dbReference type="KEGG" id="cfh:C1707_02785"/>
<dbReference type="AlphaFoldDB" id="A0A2N5CZ57"/>
<proteinExistence type="predicted"/>
<dbReference type="Proteomes" id="UP000234483">
    <property type="component" value="Unassembled WGS sequence"/>
</dbReference>
<protein>
    <submittedName>
        <fullName evidence="2">Uncharacterized protein</fullName>
    </submittedName>
</protein>
<dbReference type="RefSeq" id="WP_101711623.1">
    <property type="nucleotide sequence ID" value="NZ_CP026100.1"/>
</dbReference>
<accession>A0A2N5CZ57</accession>
<name>A0A2N5CZ57_9CAUL</name>
<gene>
    <name evidence="1" type="ORF">C1707_02785</name>
    <name evidence="2" type="ORF">CFHF_03385</name>
</gene>
<keyword evidence="4" id="KW-1185">Reference proteome</keyword>